<evidence type="ECO:0000313" key="2">
    <source>
        <dbReference type="Proteomes" id="UP000266841"/>
    </source>
</evidence>
<accession>K0RCR2</accession>
<keyword evidence="2" id="KW-1185">Reference proteome</keyword>
<name>K0RCR2_THAOC</name>
<reference evidence="1 2" key="1">
    <citation type="journal article" date="2012" name="Genome Biol.">
        <title>Genome and low-iron response of an oceanic diatom adapted to chronic iron limitation.</title>
        <authorList>
            <person name="Lommer M."/>
            <person name="Specht M."/>
            <person name="Roy A.S."/>
            <person name="Kraemer L."/>
            <person name="Andreson R."/>
            <person name="Gutowska M.A."/>
            <person name="Wolf J."/>
            <person name="Bergner S.V."/>
            <person name="Schilhabel M.B."/>
            <person name="Klostermeier U.C."/>
            <person name="Beiko R.G."/>
            <person name="Rosenstiel P."/>
            <person name="Hippler M."/>
            <person name="Laroche J."/>
        </authorList>
    </citation>
    <scope>NUCLEOTIDE SEQUENCE [LARGE SCALE GENOMIC DNA]</scope>
    <source>
        <strain evidence="1 2">CCMP1005</strain>
    </source>
</reference>
<dbReference type="EMBL" id="AGNL01041526">
    <property type="protein sequence ID" value="EJK51503.1"/>
    <property type="molecule type" value="Genomic_DNA"/>
</dbReference>
<dbReference type="AlphaFoldDB" id="K0RCR2"/>
<proteinExistence type="predicted"/>
<dbReference type="Proteomes" id="UP000266841">
    <property type="component" value="Unassembled WGS sequence"/>
</dbReference>
<protein>
    <submittedName>
        <fullName evidence="1">Uncharacterized protein</fullName>
    </submittedName>
</protein>
<evidence type="ECO:0000313" key="1">
    <source>
        <dbReference type="EMBL" id="EJK51503.1"/>
    </source>
</evidence>
<sequence length="98" mass="9993">MKISPLRRQKATSIKILQGLVVDDGVEDVVTVGSGPGGSTAPLAWVSIGRIAAKFGGGGCSGSRPLGPRTGTNGHNVFDTIIDDKPLEDLARGGLLPT</sequence>
<organism evidence="1 2">
    <name type="scientific">Thalassiosira oceanica</name>
    <name type="common">Marine diatom</name>
    <dbReference type="NCBI Taxonomy" id="159749"/>
    <lineage>
        <taxon>Eukaryota</taxon>
        <taxon>Sar</taxon>
        <taxon>Stramenopiles</taxon>
        <taxon>Ochrophyta</taxon>
        <taxon>Bacillariophyta</taxon>
        <taxon>Coscinodiscophyceae</taxon>
        <taxon>Thalassiosirophycidae</taxon>
        <taxon>Thalassiosirales</taxon>
        <taxon>Thalassiosiraceae</taxon>
        <taxon>Thalassiosira</taxon>
    </lineage>
</organism>
<comment type="caution">
    <text evidence="1">The sequence shown here is derived from an EMBL/GenBank/DDBJ whole genome shotgun (WGS) entry which is preliminary data.</text>
</comment>
<gene>
    <name evidence="1" type="ORF">THAOC_29320</name>
</gene>